<dbReference type="EMBL" id="FPAB01000007">
    <property type="protein sequence ID" value="SFT08159.1"/>
    <property type="molecule type" value="Genomic_DNA"/>
</dbReference>
<sequence length="148" mass="16119">MSDLQLGDALTVSNFGFQIDGIQIEAVHEISGFKQDQEVITYMQNTADGITLVKNMPGPQPGGSIEVVFGITEQTVFQDWIKESQEGAMGSARKNASIILQDWQGNEVMRYNLISAWCNVATPTALKSGGSEAMTLTATVNYERLELA</sequence>
<dbReference type="NCBIfam" id="TIGR02241">
    <property type="entry name" value="conserved hypothetical phage tail region protein"/>
    <property type="match status" value="1"/>
</dbReference>
<dbReference type="AlphaFoldDB" id="A0A1I6V369"/>
<organism evidence="1 2">
    <name type="scientific">Streptomyces harbinensis</name>
    <dbReference type="NCBI Taxonomy" id="1176198"/>
    <lineage>
        <taxon>Bacteria</taxon>
        <taxon>Bacillati</taxon>
        <taxon>Actinomycetota</taxon>
        <taxon>Actinomycetes</taxon>
        <taxon>Kitasatosporales</taxon>
        <taxon>Streptomycetaceae</taxon>
        <taxon>Streptomyces</taxon>
    </lineage>
</organism>
<dbReference type="InterPro" id="IPR011747">
    <property type="entry name" value="CHP02241"/>
</dbReference>
<dbReference type="Proteomes" id="UP000198873">
    <property type="component" value="Unassembled WGS sequence"/>
</dbReference>
<dbReference type="InterPro" id="IPR010667">
    <property type="entry name" value="Phage_T4_Gp19"/>
</dbReference>
<name>A0A1I6V369_9ACTN</name>
<dbReference type="PANTHER" id="PTHR38009">
    <property type="entry name" value="CONSERVED HYPOTHETICAL PHAGE TAIL PROTEIN"/>
    <property type="match status" value="1"/>
</dbReference>
<evidence type="ECO:0000313" key="1">
    <source>
        <dbReference type="EMBL" id="SFT08159.1"/>
    </source>
</evidence>
<evidence type="ECO:0000313" key="2">
    <source>
        <dbReference type="Proteomes" id="UP000198873"/>
    </source>
</evidence>
<dbReference type="PANTHER" id="PTHR38009:SF1">
    <property type="entry name" value="CONSERVED HYPOTHETICAL PHAGE TAIL PROTEIN"/>
    <property type="match status" value="1"/>
</dbReference>
<dbReference type="Pfam" id="PF06841">
    <property type="entry name" value="Phage_T4_gp19"/>
    <property type="match status" value="1"/>
</dbReference>
<gene>
    <name evidence="1" type="ORF">SAMN05444716_10732</name>
</gene>
<protein>
    <submittedName>
        <fullName evidence="1">Conserved hypothetical phage tail region protein</fullName>
    </submittedName>
</protein>
<reference evidence="2" key="1">
    <citation type="submission" date="2016-10" db="EMBL/GenBank/DDBJ databases">
        <authorList>
            <person name="Varghese N."/>
            <person name="Submissions S."/>
        </authorList>
    </citation>
    <scope>NUCLEOTIDE SEQUENCE [LARGE SCALE GENOMIC DNA]</scope>
    <source>
        <strain evidence="2">CGMCC 4.7047</strain>
    </source>
</reference>
<dbReference type="RefSeq" id="WP_019433365.1">
    <property type="nucleotide sequence ID" value="NZ_FPAB01000007.1"/>
</dbReference>
<proteinExistence type="predicted"/>
<dbReference type="GO" id="GO:0005198">
    <property type="term" value="F:structural molecule activity"/>
    <property type="evidence" value="ECO:0007669"/>
    <property type="project" value="InterPro"/>
</dbReference>
<accession>A0A1I6V369</accession>
<keyword evidence="2" id="KW-1185">Reference proteome</keyword>
<dbReference type="STRING" id="1176198.SAMN05444716_10732"/>